<protein>
    <submittedName>
        <fullName evidence="2">Uncharacterized protein</fullName>
    </submittedName>
</protein>
<accession>A0A6A7BHB4</accession>
<sequence>MSTVMYRKPKQPQGGDPMDGGTVCKSIHALPRLPTDVASQTTPSTKPATSHGTGEFAFVTTPRCANRTRSEWEVHMSQSIRRGAAAASSLGEAVWGCGHR</sequence>
<evidence type="ECO:0000313" key="3">
    <source>
        <dbReference type="Proteomes" id="UP000799423"/>
    </source>
</evidence>
<dbReference type="AlphaFoldDB" id="A0A6A7BHB4"/>
<feature type="region of interest" description="Disordered" evidence="1">
    <location>
        <begin position="1"/>
        <end position="62"/>
    </location>
</feature>
<name>A0A6A7BHB4_9PLEO</name>
<keyword evidence="3" id="KW-1185">Reference proteome</keyword>
<proteinExistence type="predicted"/>
<organism evidence="2 3">
    <name type="scientific">Plenodomus tracheiphilus IPT5</name>
    <dbReference type="NCBI Taxonomy" id="1408161"/>
    <lineage>
        <taxon>Eukaryota</taxon>
        <taxon>Fungi</taxon>
        <taxon>Dikarya</taxon>
        <taxon>Ascomycota</taxon>
        <taxon>Pezizomycotina</taxon>
        <taxon>Dothideomycetes</taxon>
        <taxon>Pleosporomycetidae</taxon>
        <taxon>Pleosporales</taxon>
        <taxon>Pleosporineae</taxon>
        <taxon>Leptosphaeriaceae</taxon>
        <taxon>Plenodomus</taxon>
    </lineage>
</organism>
<dbReference type="EMBL" id="MU006292">
    <property type="protein sequence ID" value="KAF2854642.1"/>
    <property type="molecule type" value="Genomic_DNA"/>
</dbReference>
<gene>
    <name evidence="2" type="ORF">T440DRAFT_475757</name>
</gene>
<dbReference type="Proteomes" id="UP000799423">
    <property type="component" value="Unassembled WGS sequence"/>
</dbReference>
<reference evidence="2" key="1">
    <citation type="submission" date="2020-01" db="EMBL/GenBank/DDBJ databases">
        <authorList>
            <consortium name="DOE Joint Genome Institute"/>
            <person name="Haridas S."/>
            <person name="Albert R."/>
            <person name="Binder M."/>
            <person name="Bloem J."/>
            <person name="Labutti K."/>
            <person name="Salamov A."/>
            <person name="Andreopoulos B."/>
            <person name="Baker S.E."/>
            <person name="Barry K."/>
            <person name="Bills G."/>
            <person name="Bluhm B.H."/>
            <person name="Cannon C."/>
            <person name="Castanera R."/>
            <person name="Culley D.E."/>
            <person name="Daum C."/>
            <person name="Ezra D."/>
            <person name="Gonzalez J.B."/>
            <person name="Henrissat B."/>
            <person name="Kuo A."/>
            <person name="Liang C."/>
            <person name="Lipzen A."/>
            <person name="Lutzoni F."/>
            <person name="Magnuson J."/>
            <person name="Mondo S."/>
            <person name="Nolan M."/>
            <person name="Ohm R."/>
            <person name="Pangilinan J."/>
            <person name="Park H.-J."/>
            <person name="Ramirez L."/>
            <person name="Alfaro M."/>
            <person name="Sun H."/>
            <person name="Tritt A."/>
            <person name="Yoshinaga Y."/>
            <person name="Zwiers L.-H."/>
            <person name="Turgeon B.G."/>
            <person name="Goodwin S.B."/>
            <person name="Spatafora J.W."/>
            <person name="Crous P.W."/>
            <person name="Grigoriev I.V."/>
        </authorList>
    </citation>
    <scope>NUCLEOTIDE SEQUENCE</scope>
    <source>
        <strain evidence="2">IPT5</strain>
    </source>
</reference>
<evidence type="ECO:0000256" key="1">
    <source>
        <dbReference type="SAM" id="MobiDB-lite"/>
    </source>
</evidence>
<evidence type="ECO:0000313" key="2">
    <source>
        <dbReference type="EMBL" id="KAF2854642.1"/>
    </source>
</evidence>
<feature type="compositionally biased region" description="Polar residues" evidence="1">
    <location>
        <begin position="37"/>
        <end position="52"/>
    </location>
</feature>